<proteinExistence type="predicted"/>
<dbReference type="InterPro" id="IPR043502">
    <property type="entry name" value="DNA/RNA_pol_sf"/>
</dbReference>
<evidence type="ECO:0000256" key="1">
    <source>
        <dbReference type="SAM" id="Phobius"/>
    </source>
</evidence>
<feature type="domain" description="Reverse transcriptase" evidence="2">
    <location>
        <begin position="504"/>
        <end position="778"/>
    </location>
</feature>
<dbReference type="SUPFAM" id="SSF56672">
    <property type="entry name" value="DNA/RNA polymerases"/>
    <property type="match status" value="1"/>
</dbReference>
<keyword evidence="1" id="KW-0812">Transmembrane</keyword>
<organism evidence="3 4">
    <name type="scientific">Leptobrachium leishanense</name>
    <name type="common">Leishan spiny toad</name>
    <dbReference type="NCBI Taxonomy" id="445787"/>
    <lineage>
        <taxon>Eukaryota</taxon>
        <taxon>Metazoa</taxon>
        <taxon>Chordata</taxon>
        <taxon>Craniata</taxon>
        <taxon>Vertebrata</taxon>
        <taxon>Euteleostomi</taxon>
        <taxon>Amphibia</taxon>
        <taxon>Batrachia</taxon>
        <taxon>Anura</taxon>
        <taxon>Pelobatoidea</taxon>
        <taxon>Megophryidae</taxon>
        <taxon>Leptobrachium</taxon>
    </lineage>
</organism>
<feature type="transmembrane region" description="Helical" evidence="1">
    <location>
        <begin position="1274"/>
        <end position="1296"/>
    </location>
</feature>
<dbReference type="PANTHER" id="PTHR31635:SF196">
    <property type="entry name" value="REVERSE TRANSCRIPTASE DOMAIN-CONTAINING PROTEIN-RELATED"/>
    <property type="match status" value="1"/>
</dbReference>
<reference evidence="3" key="1">
    <citation type="submission" date="2025-08" db="UniProtKB">
        <authorList>
            <consortium name="Ensembl"/>
        </authorList>
    </citation>
    <scope>IDENTIFICATION</scope>
</reference>
<accession>A0A8C5LTL3</accession>
<dbReference type="Ensembl" id="ENSLLET00000004403.1">
    <property type="protein sequence ID" value="ENSLLEP00000004208.1"/>
    <property type="gene ID" value="ENSLLEG00000002719.1"/>
</dbReference>
<evidence type="ECO:0000259" key="2">
    <source>
        <dbReference type="PROSITE" id="PS50878"/>
    </source>
</evidence>
<dbReference type="OrthoDB" id="9802488at2759"/>
<protein>
    <recommendedName>
        <fullName evidence="2">Reverse transcriptase domain-containing protein</fullName>
    </recommendedName>
</protein>
<keyword evidence="4" id="KW-1185">Reference proteome</keyword>
<reference evidence="3" key="2">
    <citation type="submission" date="2025-09" db="UniProtKB">
        <authorList>
            <consortium name="Ensembl"/>
        </authorList>
    </citation>
    <scope>IDENTIFICATION</scope>
</reference>
<evidence type="ECO:0000313" key="3">
    <source>
        <dbReference type="Ensembl" id="ENSLLEP00000004208.1"/>
    </source>
</evidence>
<dbReference type="Proteomes" id="UP000694569">
    <property type="component" value="Unplaced"/>
</dbReference>
<dbReference type="CDD" id="cd01650">
    <property type="entry name" value="RT_nLTR_like"/>
    <property type="match status" value="1"/>
</dbReference>
<keyword evidence="1" id="KW-0472">Membrane</keyword>
<dbReference type="InterPro" id="IPR005135">
    <property type="entry name" value="Endo/exonuclease/phosphatase"/>
</dbReference>
<keyword evidence="1" id="KW-1133">Transmembrane helix</keyword>
<dbReference type="PROSITE" id="PS50878">
    <property type="entry name" value="RT_POL"/>
    <property type="match status" value="1"/>
</dbReference>
<dbReference type="GeneTree" id="ENSGT00940000163630"/>
<evidence type="ECO:0000313" key="4">
    <source>
        <dbReference type="Proteomes" id="UP000694569"/>
    </source>
</evidence>
<name>A0A8C5LTL3_9ANUR</name>
<dbReference type="CDD" id="cd09076">
    <property type="entry name" value="L1-EN"/>
    <property type="match status" value="1"/>
</dbReference>
<dbReference type="InterPro" id="IPR036691">
    <property type="entry name" value="Endo/exonu/phosph_ase_sf"/>
</dbReference>
<dbReference type="InterPro" id="IPR000477">
    <property type="entry name" value="RT_dom"/>
</dbReference>
<feature type="transmembrane region" description="Helical" evidence="1">
    <location>
        <begin position="1302"/>
        <end position="1331"/>
    </location>
</feature>
<dbReference type="Pfam" id="PF03372">
    <property type="entry name" value="Exo_endo_phos"/>
    <property type="match status" value="1"/>
</dbReference>
<dbReference type="GO" id="GO:0003824">
    <property type="term" value="F:catalytic activity"/>
    <property type="evidence" value="ECO:0007669"/>
    <property type="project" value="InterPro"/>
</dbReference>
<dbReference type="Pfam" id="PF00078">
    <property type="entry name" value="RVT_1"/>
    <property type="match status" value="1"/>
</dbReference>
<dbReference type="Gene3D" id="3.60.10.10">
    <property type="entry name" value="Endonuclease/exonuclease/phosphatase"/>
    <property type="match status" value="1"/>
</dbReference>
<dbReference type="SUPFAM" id="SSF56219">
    <property type="entry name" value="DNase I-like"/>
    <property type="match status" value="1"/>
</dbReference>
<sequence length="1355" mass="154775">MKIVSYNVKGLNTPYKRHVLYADLKKWGAEIVCLQETHFKRLVHPNLDPRTYPTQYHATGPAKARGVSVLVSHRVAFQLHRKLSDPQGRYLIIVCSVNHELFTIVNLYSPNVDQMSFVSSVLAKAQKVLSGTLLVCGDFNCTMDPKMDVRSVKTPTPSARQIRQGTKFFDLLQSYGLYDVWRVFHPGERDFSFHSMVHNSYTRIDYIFMPGDTLPRVLDCSLLDITWSDHAPLLLTLHDSYRYTNRPPWKLNESLLSDPAIEKDLEQIMTEYFDLNATPDMSADILWLAHKAVLRGACIKWASHLNKTRRTDRVQLLTQIQHLSRVNKLDPSATNLGLLSAAQAQLTELNQKRLLFFQKRTQAKYYAFSNKPGRLLANCLRVSQPTKNISHLVTGPGGQKVFKPQDISNELAAYYSKLYNLQTDEQLQSHPSELIDKYLSSLHLPSLSPSQSQALASPITLQDVRLAINQLPLHKSPGPDGFSDGYYRKFAGILAPRLLSVFHSAAAHGVFPIEMLRTVIVPLPKQGKTPTVPANFRPISLLNIDVKLYAKILADRIAAFLPALVCNDQVGFIRGRQGPHNTKKIIGLQSVAHRSGLPCIVMALDAEKAFDRVCWAFLRRVLDKFGFPEAVITNIFALYNHPTAAVIQAGFLSEPFEIFNGTRQGCPLSPLLYALAVEPLAQHIRQDSLVSGIDIGPDSFKISLFADDVLLTLTNPLTSLPRLHSVLAEYSKVSYHKVNVSKSQIMPIHVPIPVLKLLKNIYPYEWRTDYINYLGVKLTASPFRLYDYNYKPFLSKLRQIFYQWRHAKTSWVGRVSSIKMTILPKLLYLFRTLPLPLPTSYLEEIQSYFLTYVWRRGRPRVPAKLLYLSRCNGGMAMPNVTLYYNATLLASMGEFFLQSSTPRWTSVEQTCVGTHLVTSLIWLTPKQRPELPYMLPSTALYLKTWDRYRSRLLNNPFPSLATPTDVLRYWIDGFPCSRWVGKGVTHLWHLVLGDSLASFANLSGRYGLPDTFVFSYRQLHSLWKTTTLPSILVGSKVILTGFESFVLNPDASTRLVSLCYAALNALIPNYKWNFQKAWEKEIGRELTTQTWHKAYEADKGAYSCTSLREVRRKVMYRWYLVPAREKHISGASSTCWRCLSEVGTMLHVWWACRELQTLWQDTAELVTGAVGDQIPLTPEGYLLGAPSSELSAAQRKMFNVIISVVLLLVARHWKKTAVPSIVEVRKMITSMREYELQVQVTSGLPPPQKDHWLFWTFWGHHNPLMRVQVIISDCYMVLFQYWYWIVLDFWSVYYLLLAETIIIALTVCVFFFFFLSLLLLFNVFVLSPFYVTKFSKKKKKSYILYISAYKTSLKS</sequence>
<dbReference type="PANTHER" id="PTHR31635">
    <property type="entry name" value="REVERSE TRANSCRIPTASE DOMAIN-CONTAINING PROTEIN-RELATED"/>
    <property type="match status" value="1"/>
</dbReference>